<keyword evidence="3 4" id="KW-0808">Transferase</keyword>
<dbReference type="Gene3D" id="3.40.640.10">
    <property type="entry name" value="Type I PLP-dependent aspartate aminotransferase-like (Major domain)"/>
    <property type="match status" value="1"/>
</dbReference>
<accession>A0A224AK58</accession>
<evidence type="ECO:0000313" key="6">
    <source>
        <dbReference type="EMBL" id="BBA17234.1"/>
    </source>
</evidence>
<dbReference type="EMBL" id="AP014608">
    <property type="protein sequence ID" value="BBA17234.1"/>
    <property type="molecule type" value="Genomic_DNA"/>
</dbReference>
<dbReference type="Proteomes" id="UP000263619">
    <property type="component" value="Chromosome"/>
</dbReference>
<protein>
    <recommendedName>
        <fullName evidence="4">Aminotransferase</fullName>
        <ecNumber evidence="4">2.6.1.-</ecNumber>
    </recommendedName>
</protein>
<feature type="domain" description="Aminotransferase class I/classII large" evidence="5">
    <location>
        <begin position="33"/>
        <end position="376"/>
    </location>
</feature>
<dbReference type="InterPro" id="IPR050881">
    <property type="entry name" value="LL-DAP_aminotransferase"/>
</dbReference>
<evidence type="ECO:0000256" key="1">
    <source>
        <dbReference type="ARBA" id="ARBA00001933"/>
    </source>
</evidence>
<dbReference type="SUPFAM" id="SSF53383">
    <property type="entry name" value="PLP-dependent transferases"/>
    <property type="match status" value="1"/>
</dbReference>
<name>A0A224AK58_9FLAO</name>
<evidence type="ECO:0000313" key="7">
    <source>
        <dbReference type="Proteomes" id="UP000263619"/>
    </source>
</evidence>
<dbReference type="AlphaFoldDB" id="A0A224AK58"/>
<gene>
    <name evidence="6" type="primary">tyrB</name>
    <name evidence="6" type="ORF">STAT_303</name>
</gene>
<evidence type="ECO:0000256" key="3">
    <source>
        <dbReference type="ARBA" id="ARBA00022679"/>
    </source>
</evidence>
<dbReference type="GO" id="GO:0030170">
    <property type="term" value="F:pyridoxal phosphate binding"/>
    <property type="evidence" value="ECO:0007669"/>
    <property type="project" value="InterPro"/>
</dbReference>
<evidence type="ECO:0000259" key="5">
    <source>
        <dbReference type="Pfam" id="PF00155"/>
    </source>
</evidence>
<reference evidence="6 7" key="1">
    <citation type="submission" date="2014-06" db="EMBL/GenBank/DDBJ databases">
        <title>Genome sequence of the intracellular symbiont Blattabacterium cuenoti, strain STAT from the wood feeding cockroach Salganea taiwanensis taiwanensis.</title>
        <authorList>
            <person name="Kinjo Y."/>
            <person name="Ohkuma M."/>
            <person name="Tokuda G."/>
        </authorList>
    </citation>
    <scope>NUCLEOTIDE SEQUENCE [LARGE SCALE GENOMIC DNA]</scope>
    <source>
        <strain evidence="6 7">STAT</strain>
    </source>
</reference>
<dbReference type="PANTHER" id="PTHR42832">
    <property type="entry name" value="AMINO ACID AMINOTRANSFERASE"/>
    <property type="match status" value="1"/>
</dbReference>
<dbReference type="RefSeq" id="WP_119305505.1">
    <property type="nucleotide sequence ID" value="NZ_AP014608.1"/>
</dbReference>
<dbReference type="Pfam" id="PF00155">
    <property type="entry name" value="Aminotran_1_2"/>
    <property type="match status" value="1"/>
</dbReference>
<evidence type="ECO:0000256" key="2">
    <source>
        <dbReference type="ARBA" id="ARBA00022576"/>
    </source>
</evidence>
<dbReference type="InterPro" id="IPR004839">
    <property type="entry name" value="Aminotransferase_I/II_large"/>
</dbReference>
<keyword evidence="7" id="KW-1185">Reference proteome</keyword>
<organism evidence="6 7">
    <name type="scientific">Blattabacterium cuenoti STAT</name>
    <dbReference type="NCBI Taxonomy" id="1457030"/>
    <lineage>
        <taxon>Bacteria</taxon>
        <taxon>Pseudomonadati</taxon>
        <taxon>Bacteroidota</taxon>
        <taxon>Flavobacteriia</taxon>
        <taxon>Flavobacteriales</taxon>
        <taxon>Blattabacteriaceae</taxon>
        <taxon>Blattabacterium</taxon>
    </lineage>
</organism>
<dbReference type="InterPro" id="IPR015421">
    <property type="entry name" value="PyrdxlP-dep_Trfase_major"/>
</dbReference>
<dbReference type="Gene3D" id="3.90.1150.10">
    <property type="entry name" value="Aspartate Aminotransferase, domain 1"/>
    <property type="match status" value="1"/>
</dbReference>
<keyword evidence="2 4" id="KW-0032">Aminotransferase</keyword>
<dbReference type="EC" id="2.6.1.-" evidence="4"/>
<dbReference type="PROSITE" id="PS00105">
    <property type="entry name" value="AA_TRANSFER_CLASS_1"/>
    <property type="match status" value="1"/>
</dbReference>
<dbReference type="PANTHER" id="PTHR42832:SF3">
    <property type="entry name" value="L-GLUTAMINE--4-(METHYLSULFANYL)-2-OXOBUTANOATE AMINOTRANSFERASE"/>
    <property type="match status" value="1"/>
</dbReference>
<dbReference type="InterPro" id="IPR004838">
    <property type="entry name" value="NHTrfase_class1_PyrdxlP-BS"/>
</dbReference>
<proteinExistence type="inferred from homology"/>
<dbReference type="GO" id="GO:0008483">
    <property type="term" value="F:transaminase activity"/>
    <property type="evidence" value="ECO:0007669"/>
    <property type="project" value="UniProtKB-KW"/>
</dbReference>
<sequence length="379" mass="44066">MIVEAKRTHQISEYFFSEKMKEIKNLKKNGLNIINLGIGNPDLFPPYGVIQKMKQASELKNANTYQSYIGIDALRNAISNWYKKVYQVDVDPENEILPLMGSKEGIMHISMSYLDKGDEVLIPDPGYPTYSSISKLLEAKIVYYDLYENENWIPNLEKLSKAKIMWINYPHMPTGATISFEELEKIVFFAKKNHVLLVHDNPYSLILNEERSFSIFNIKGAKDIALELNSLSKNYNMPGWRVGMVIGKKKFIHNILKIKSQMDSGMYYPIQIGAIEAMNHDLKWIEGLNIEYFKRRKILWDICDFFNLKYEKNSSGIFVWAKITDSENNDQIWSEQFLKNYHIFVTPGRVFGHNGKGYVRFSMCCPINILEEAKNRIFS</sequence>
<dbReference type="InterPro" id="IPR015422">
    <property type="entry name" value="PyrdxlP-dep_Trfase_small"/>
</dbReference>
<dbReference type="InterPro" id="IPR015424">
    <property type="entry name" value="PyrdxlP-dep_Trfase"/>
</dbReference>
<dbReference type="CDD" id="cd00609">
    <property type="entry name" value="AAT_like"/>
    <property type="match status" value="1"/>
</dbReference>
<comment type="similarity">
    <text evidence="4">Belongs to the class-I pyridoxal-phosphate-dependent aminotransferase family.</text>
</comment>
<evidence type="ECO:0000256" key="4">
    <source>
        <dbReference type="RuleBase" id="RU000481"/>
    </source>
</evidence>
<dbReference type="OrthoDB" id="9802328at2"/>
<comment type="cofactor">
    <cofactor evidence="1 4">
        <name>pyridoxal 5'-phosphate</name>
        <dbReference type="ChEBI" id="CHEBI:597326"/>
    </cofactor>
</comment>